<dbReference type="InterPro" id="IPR013099">
    <property type="entry name" value="K_chnl_dom"/>
</dbReference>
<evidence type="ECO:0000256" key="1">
    <source>
        <dbReference type="ARBA" id="ARBA00004651"/>
    </source>
</evidence>
<sequence>MHLFRKLYIRAIKIKFFTLLIAVLLFLILNTWVIRSLEPQTFENDLHAVWWLMTTMTTVGYGDVSPESAAGRIWTMLVIYPFGIGIFGLVIGMIVDSFSRHKKLKEEGKLMYKGKDHYIIIGWTLKSKEAAEELMMEEPETDILLIDELEKSPLTHERFHYINGSATNTSVLDQAGVARSKAVLIFAPPHIEDMDLADGRTLLIASSIEEYDTGTKTNIYTIAEILNKQHISMFRHANVDEFILSQHSASHLMAKSARHKGTSRIFSKLLNNGTEESELREILSVPEWRTYGDAFENLKKANILLISDENQLNVLQKLDAPLAPGTKLYVVGEAQGKQRS</sequence>
<evidence type="ECO:0000313" key="4">
    <source>
        <dbReference type="EMBL" id="MTH53539.1"/>
    </source>
</evidence>
<dbReference type="Gene3D" id="1.10.287.70">
    <property type="match status" value="1"/>
</dbReference>
<evidence type="ECO:0000259" key="3">
    <source>
        <dbReference type="PROSITE" id="PS51201"/>
    </source>
</evidence>
<organism evidence="4 5">
    <name type="scientific">Metabacillus mangrovi</name>
    <dbReference type="NCBI Taxonomy" id="1491830"/>
    <lineage>
        <taxon>Bacteria</taxon>
        <taxon>Bacillati</taxon>
        <taxon>Bacillota</taxon>
        <taxon>Bacilli</taxon>
        <taxon>Bacillales</taxon>
        <taxon>Bacillaceae</taxon>
        <taxon>Metabacillus</taxon>
    </lineage>
</organism>
<dbReference type="PANTHER" id="PTHR43833:SF9">
    <property type="entry name" value="POTASSIUM CHANNEL PROTEIN YUGO-RELATED"/>
    <property type="match status" value="1"/>
</dbReference>
<proteinExistence type="predicted"/>
<name>A0A7X2S4K6_9BACI</name>
<dbReference type="Gene3D" id="3.40.50.720">
    <property type="entry name" value="NAD(P)-binding Rossmann-like Domain"/>
    <property type="match status" value="1"/>
</dbReference>
<dbReference type="InterPro" id="IPR003148">
    <property type="entry name" value="RCK_N"/>
</dbReference>
<feature type="transmembrane region" description="Helical" evidence="2">
    <location>
        <begin position="12"/>
        <end position="34"/>
    </location>
</feature>
<dbReference type="EMBL" id="WMIB01000007">
    <property type="protein sequence ID" value="MTH53539.1"/>
    <property type="molecule type" value="Genomic_DNA"/>
</dbReference>
<evidence type="ECO:0000313" key="5">
    <source>
        <dbReference type="Proteomes" id="UP000434639"/>
    </source>
</evidence>
<accession>A0A7X2S4K6</accession>
<dbReference type="GO" id="GO:0006813">
    <property type="term" value="P:potassium ion transport"/>
    <property type="evidence" value="ECO:0007669"/>
    <property type="project" value="InterPro"/>
</dbReference>
<dbReference type="Pfam" id="PF02254">
    <property type="entry name" value="TrkA_N"/>
    <property type="match status" value="1"/>
</dbReference>
<dbReference type="PANTHER" id="PTHR43833">
    <property type="entry name" value="POTASSIUM CHANNEL PROTEIN 2-RELATED-RELATED"/>
    <property type="match status" value="1"/>
</dbReference>
<dbReference type="SUPFAM" id="SSF51735">
    <property type="entry name" value="NAD(P)-binding Rossmann-fold domains"/>
    <property type="match status" value="1"/>
</dbReference>
<dbReference type="AlphaFoldDB" id="A0A7X2S4K6"/>
<keyword evidence="2" id="KW-1133">Transmembrane helix</keyword>
<dbReference type="PROSITE" id="PS51201">
    <property type="entry name" value="RCK_N"/>
    <property type="match status" value="1"/>
</dbReference>
<comment type="caution">
    <text evidence="4">The sequence shown here is derived from an EMBL/GenBank/DDBJ whole genome shotgun (WGS) entry which is preliminary data.</text>
</comment>
<dbReference type="SUPFAM" id="SSF81324">
    <property type="entry name" value="Voltage-gated potassium channels"/>
    <property type="match status" value="1"/>
</dbReference>
<dbReference type="RefSeq" id="WP_155112072.1">
    <property type="nucleotide sequence ID" value="NZ_WMIB01000007.1"/>
</dbReference>
<keyword evidence="5" id="KW-1185">Reference proteome</keyword>
<feature type="domain" description="RCK N-terminal" evidence="3">
    <location>
        <begin position="115"/>
        <end position="244"/>
    </location>
</feature>
<gene>
    <name evidence="4" type="ORF">GKZ89_09005</name>
</gene>
<reference evidence="4 5" key="1">
    <citation type="journal article" date="2017" name="Int. J. Syst. Evol. Microbiol.">
        <title>Bacillus mangrovi sp. nov., isolated from a sediment sample from a mangrove forest.</title>
        <authorList>
            <person name="Gupta V."/>
            <person name="Singh P.K."/>
            <person name="Korpole S."/>
            <person name="Tanuku N.R.S."/>
            <person name="Pinnaka A.K."/>
        </authorList>
    </citation>
    <scope>NUCLEOTIDE SEQUENCE [LARGE SCALE GENOMIC DNA]</scope>
    <source>
        <strain evidence="4 5">KCTC 33872</strain>
    </source>
</reference>
<keyword evidence="2" id="KW-0472">Membrane</keyword>
<evidence type="ECO:0000256" key="2">
    <source>
        <dbReference type="SAM" id="Phobius"/>
    </source>
</evidence>
<dbReference type="Pfam" id="PF07885">
    <property type="entry name" value="Ion_trans_2"/>
    <property type="match status" value="1"/>
</dbReference>
<feature type="transmembrane region" description="Helical" evidence="2">
    <location>
        <begin position="73"/>
        <end position="95"/>
    </location>
</feature>
<dbReference type="Proteomes" id="UP000434639">
    <property type="component" value="Unassembled WGS sequence"/>
</dbReference>
<protein>
    <submittedName>
        <fullName evidence="4">Ion transporter</fullName>
    </submittedName>
</protein>
<dbReference type="GO" id="GO:0005886">
    <property type="term" value="C:plasma membrane"/>
    <property type="evidence" value="ECO:0007669"/>
    <property type="project" value="UniProtKB-SubCell"/>
</dbReference>
<comment type="subcellular location">
    <subcellularLocation>
        <location evidence="1">Cell membrane</location>
        <topology evidence="1">Multi-pass membrane protein</topology>
    </subcellularLocation>
</comment>
<keyword evidence="2" id="KW-0812">Transmembrane</keyword>
<dbReference type="InterPro" id="IPR036291">
    <property type="entry name" value="NAD(P)-bd_dom_sf"/>
</dbReference>
<dbReference type="OrthoDB" id="9785285at2"/>
<dbReference type="InterPro" id="IPR050721">
    <property type="entry name" value="Trk_Ktr_HKT_K-transport"/>
</dbReference>